<dbReference type="EMBL" id="LSDA01000020">
    <property type="protein sequence ID" value="KXB59981.1"/>
    <property type="molecule type" value="Genomic_DNA"/>
</dbReference>
<comment type="caution">
    <text evidence="1">The sequence shown here is derived from an EMBL/GenBank/DDBJ whole genome shotgun (WGS) entry which is preliminary data.</text>
</comment>
<sequence length="310" mass="35191">MGCGIKTENISENIKINLTDNKLGYSYAQMLIPAVSESQIITNTYSASIWDSYIDRDKNITYKDNFYNDLKNYYKELVVLKKLAGKNNITLSESQKSDALKLSKTFYDENAANSEEFKGLSQEECDNVFLDYFLVMKAKKELIAKNVKEVSESEARIMDFNVIEVSDYNLATDLLNRLNNGENCVKLATQFSENSDISRSVELNNEPEDIKSALGVLEDGGVSPILTNKGKYILYKCVKSNDEEATKKNKEKIKNERESAYLLNMYNDFVKSNPIDINDSEFDKVCKNAFFTIAGKDFFTLWAEDNNGGL</sequence>
<dbReference type="AlphaFoldDB" id="A0A133ZX19"/>
<dbReference type="STRING" id="467210.HMPREF1866_00763"/>
<proteinExistence type="predicted"/>
<accession>A0A133ZX19</accession>
<dbReference type="Proteomes" id="UP000070394">
    <property type="component" value="Unassembled WGS sequence"/>
</dbReference>
<evidence type="ECO:0000313" key="1">
    <source>
        <dbReference type="EMBL" id="KXB59981.1"/>
    </source>
</evidence>
<dbReference type="PATRIC" id="fig|467210.3.peg.754"/>
<keyword evidence="2" id="KW-1185">Reference proteome</keyword>
<name>A0A133ZX19_9FIRM</name>
<gene>
    <name evidence="1" type="ORF">HMPREF1866_00763</name>
</gene>
<protein>
    <recommendedName>
        <fullName evidence="3">PpiC domain-containing protein</fullName>
    </recommendedName>
</protein>
<evidence type="ECO:0000313" key="2">
    <source>
        <dbReference type="Proteomes" id="UP000070394"/>
    </source>
</evidence>
<dbReference type="OrthoDB" id="14196at2"/>
<reference evidence="2" key="1">
    <citation type="submission" date="2016-01" db="EMBL/GenBank/DDBJ databases">
        <authorList>
            <person name="Mitreva M."/>
            <person name="Pepin K.H."/>
            <person name="Mihindukulasuriya K.A."/>
            <person name="Fulton R."/>
            <person name="Fronick C."/>
            <person name="O'Laughlin M."/>
            <person name="Miner T."/>
            <person name="Herter B."/>
            <person name="Rosa B.A."/>
            <person name="Cordes M."/>
            <person name="Tomlinson C."/>
            <person name="Wollam A."/>
            <person name="Palsikar V.B."/>
            <person name="Mardis E.R."/>
            <person name="Wilson R.K."/>
        </authorList>
    </citation>
    <scope>NUCLEOTIDE SEQUENCE [LARGE SCALE GENOMIC DNA]</scope>
    <source>
        <strain evidence="2">DNF00896</strain>
    </source>
</reference>
<evidence type="ECO:0008006" key="3">
    <source>
        <dbReference type="Google" id="ProtNLM"/>
    </source>
</evidence>
<organism evidence="1 2">
    <name type="scientific">Lachnoanaerobaculum saburreum</name>
    <dbReference type="NCBI Taxonomy" id="467210"/>
    <lineage>
        <taxon>Bacteria</taxon>
        <taxon>Bacillati</taxon>
        <taxon>Bacillota</taxon>
        <taxon>Clostridia</taxon>
        <taxon>Lachnospirales</taxon>
        <taxon>Lachnospiraceae</taxon>
        <taxon>Lachnoanaerobaculum</taxon>
    </lineage>
</organism>